<sequence>IMKCAMSGTALNHPKREMCKICAREYDSCWCKDREGVPGAKNLLQKVMCANWRLDIRFEFKSDQKSHASLRTKELLGYVTFSHAGRAILSLQPMCKICAREYDSCWCKDREGVPGAKNLLQKVMCANWRLDIRFEFKSDQKSHASLRTKELLGYVTFSHAGRAILSLQP</sequence>
<reference evidence="1 2" key="1">
    <citation type="submission" date="2021-05" db="EMBL/GenBank/DDBJ databases">
        <title>Genome Assembly of Synthetic Allotetraploid Brassica napus Reveals Homoeologous Exchanges between Subgenomes.</title>
        <authorList>
            <person name="Davis J.T."/>
        </authorList>
    </citation>
    <scope>NUCLEOTIDE SEQUENCE [LARGE SCALE GENOMIC DNA]</scope>
    <source>
        <strain evidence="2">cv. Da-Ae</strain>
        <tissue evidence="1">Seedling</tissue>
    </source>
</reference>
<keyword evidence="2" id="KW-1185">Reference proteome</keyword>
<accession>A0ABQ7X7H9</accession>
<name>A0ABQ7X7H9_BRANA</name>
<feature type="non-terminal residue" evidence="1">
    <location>
        <position position="1"/>
    </location>
</feature>
<proteinExistence type="predicted"/>
<comment type="caution">
    <text evidence="1">The sequence shown here is derived from an EMBL/GenBank/DDBJ whole genome shotgun (WGS) entry which is preliminary data.</text>
</comment>
<organism evidence="1 2">
    <name type="scientific">Brassica napus</name>
    <name type="common">Rape</name>
    <dbReference type="NCBI Taxonomy" id="3708"/>
    <lineage>
        <taxon>Eukaryota</taxon>
        <taxon>Viridiplantae</taxon>
        <taxon>Streptophyta</taxon>
        <taxon>Embryophyta</taxon>
        <taxon>Tracheophyta</taxon>
        <taxon>Spermatophyta</taxon>
        <taxon>Magnoliopsida</taxon>
        <taxon>eudicotyledons</taxon>
        <taxon>Gunneridae</taxon>
        <taxon>Pentapetalae</taxon>
        <taxon>rosids</taxon>
        <taxon>malvids</taxon>
        <taxon>Brassicales</taxon>
        <taxon>Brassicaceae</taxon>
        <taxon>Brassiceae</taxon>
        <taxon>Brassica</taxon>
    </lineage>
</organism>
<evidence type="ECO:0000313" key="1">
    <source>
        <dbReference type="EMBL" id="KAH0851793.1"/>
    </source>
</evidence>
<dbReference type="Proteomes" id="UP000824890">
    <property type="component" value="Unassembled WGS sequence"/>
</dbReference>
<feature type="non-terminal residue" evidence="1">
    <location>
        <position position="169"/>
    </location>
</feature>
<gene>
    <name evidence="1" type="ORF">HID58_094460</name>
</gene>
<dbReference type="EMBL" id="JAGKQM010001476">
    <property type="protein sequence ID" value="KAH0851793.1"/>
    <property type="molecule type" value="Genomic_DNA"/>
</dbReference>
<protein>
    <submittedName>
        <fullName evidence="1">Uncharacterized protein</fullName>
    </submittedName>
</protein>
<evidence type="ECO:0000313" key="2">
    <source>
        <dbReference type="Proteomes" id="UP000824890"/>
    </source>
</evidence>